<keyword evidence="10" id="KW-0862">Zinc</keyword>
<dbReference type="STRING" id="1245745.A0A0A2VNT7"/>
<evidence type="ECO:0000259" key="17">
    <source>
        <dbReference type="PROSITE" id="PS51292"/>
    </source>
</evidence>
<evidence type="ECO:0000313" key="19">
    <source>
        <dbReference type="Proteomes" id="UP000030106"/>
    </source>
</evidence>
<evidence type="ECO:0000256" key="14">
    <source>
        <dbReference type="SAM" id="MobiDB-lite"/>
    </source>
</evidence>
<dbReference type="HOGENOM" id="CLU_001266_0_0_1"/>
<dbReference type="FunFam" id="3.30.40.10:FF:000287">
    <property type="entry name" value="RING finger membrane protein"/>
    <property type="match status" value="1"/>
</dbReference>
<keyword evidence="8 13" id="KW-0863">Zinc-finger</keyword>
<dbReference type="PANTHER" id="PTHR13145">
    <property type="entry name" value="SSM4 PROTEIN"/>
    <property type="match status" value="1"/>
</dbReference>
<evidence type="ECO:0000256" key="1">
    <source>
        <dbReference type="ARBA" id="ARBA00000900"/>
    </source>
</evidence>
<comment type="caution">
    <text evidence="18">The sequence shown here is derived from an EMBL/GenBank/DDBJ whole genome shotgun (WGS) entry which is preliminary data.</text>
</comment>
<reference evidence="18 19" key="1">
    <citation type="submission" date="2012-10" db="EMBL/GenBank/DDBJ databases">
        <title>Genome sequencing and analysis of entomopathogenic fungi Beauveria bassiana D1-5.</title>
        <authorList>
            <person name="Li Q."/>
            <person name="Wang L."/>
            <person name="Zhang Z."/>
            <person name="Wang Q."/>
            <person name="Ren J."/>
            <person name="Wang M."/>
            <person name="Xu W."/>
            <person name="Wang J."/>
            <person name="Lu Y."/>
            <person name="Du Q."/>
            <person name="Sun Z."/>
        </authorList>
    </citation>
    <scope>NUCLEOTIDE SEQUENCE [LARGE SCALE GENOMIC DNA]</scope>
    <source>
        <strain evidence="18 19">D1-5</strain>
    </source>
</reference>
<keyword evidence="11 15" id="KW-1133">Transmembrane helix</keyword>
<gene>
    <name evidence="18" type="ORF">BBAD15_g6674</name>
</gene>
<feature type="transmembrane region" description="Helical" evidence="15">
    <location>
        <begin position="1099"/>
        <end position="1122"/>
    </location>
</feature>
<feature type="transmembrane region" description="Helical" evidence="15">
    <location>
        <begin position="1423"/>
        <end position="1447"/>
    </location>
</feature>
<dbReference type="GO" id="GO:0036503">
    <property type="term" value="P:ERAD pathway"/>
    <property type="evidence" value="ECO:0007669"/>
    <property type="project" value="TreeGrafter"/>
</dbReference>
<feature type="domain" description="RING-type" evidence="16">
    <location>
        <begin position="39"/>
        <end position="86"/>
    </location>
</feature>
<dbReference type="InterPro" id="IPR013083">
    <property type="entry name" value="Znf_RING/FYVE/PHD"/>
</dbReference>
<dbReference type="EC" id="2.3.2.27" evidence="4"/>
<dbReference type="SMART" id="SM00744">
    <property type="entry name" value="RINGv"/>
    <property type="match status" value="1"/>
</dbReference>
<sequence length="1643" mass="182978">MDDATTTIPSSSPRHTRPPTRSDNPASGTAPNDGVPSICRICRGEATETEPLFYPCKCSGSIKFVHQDCLMEWLSHSQKKYCELCKTSFRFTKLYAPDMPQSLPVHIFIEHMAKYLFRNILIWLRAVLAVSTWICWLPLFMRAVWSFMFWISDEGLGGSLSSLRGGQASWEASLHNQFFGQCPANPFVDIATTTLAQAATMMKNLPGDLSGIPKFSVKSIGYAANTVNGTGSFRSYRDENGTITVLYEIDSPFASLLSNVTFFRTLTQSPRFNRAIMSVVEGQIITVLVIICFILIILVRDYVVQQQPELNVRAAFAEQEGDQVDAFEAGPEQLLIRDDAANAAARHLDHDTIGHRPDNRQLHRREPEMDEQEAINQVWAMTIRPGIYVPDPEAGEEPSHVMEYLRIYRRAHGDHSEILRIIEQEDTDGRLRYWADATRRAMLSNRQQGPSEHGNDWANSRDIFDRPESPVSSSSHQTNYPPRETTAISRQDSDPPSPMFQRDFPASPSTLGNGLRPRATSAGPSHSNSIHPLANNSWTFGELPTDEQGFAGNSHAHDDSTSTHGEGIFGDFVDDASPSNSREAYPGPVNHTIQGQASDRERDENAVPELETAILPIRAETLAVPQGAAPVNREQDIGFVGRVANFMWGDLDRHADEVALQAAAEQDAEDDAWVDIVDGDVGADDAQPNGEDMMQAAADGFDQEAIDDMEDFEGVMELVGMRGPIAGLFQNAIFCSVLVSVTIFACIFVPYNIGRVTVWLMASPMRLVRMIVEISKLVQDALVMACAFLSWCLINLVEMLATFLPSGVIAKVIAVRKACWDLWINAGARIFDYLFMDFPTSATEIQNFSAISHAALISLKSQVFRSFEAIQQLGWAVYNNGITTPSAEHFRLLGTKVNAALQFAIASSSLLLTPDAWVINLGDSKVTEVVDPELARWSGGDRFWAILAGYAAVFAMAAMYLQRNSPFSNGEFMRAWEAGIIDTLHQASGILKVILIISIEMLVFPLYCGMLLDLALLPLFEDTSVLSRLMFTRNYPATSIFVHWFVGTGYMFHFALFVSMCRKIMRPGVLYFIRDPDDPEFHPVRDVLERNLITQLRKILFSAFVYGALVIVCLGGVVWGLSFTLPTLLPIHYSSNEPVLEFPVDLLFYNFLMPLAIKFFKPGDGIHAMYTWWFRRCARALRLTSFLFGDRKVDEEGNLRLAESAGAGLWQSLFLGVDKSNNTAVKSWKDAVTGDVGVEAGEAESENLKAHKAYLVQSQQLLVDGRFVRAPASDRVKIAKGRKVFITVDEDNRRQDGNDDDDLYASDQYRNVYVPPSFRSRIFLFILFIWVFAAFTGVSLTIVPLVIGRMIFKALIPEHVRTNDIYAFSIGIYILGAICYLGVHSRRVLDKVEGWMASAREEFEVGTAVNRTLSTFVRAAQLVYIYFFLAIVLPLLVALLVELYVVVPLHTYMNSPTAGTIEAGKVGHLSQGKHTVRLTQVWTLGLLYMKLGSRMITSLFPDSRPALAVRTVLRRGWQHPDVGVFTRAFVIPGLAIALVAIFTPPFVARYLVHYQVSGWVPKAGETAEELAKLAIFYRYSYPGAAVLLVMMKNGMMLANVFSKWTSGVRDEAYLIGERLHNFGAATAGARKGRATWRAGGNRL</sequence>
<accession>A0A0A2VNT7</accession>
<comment type="pathway">
    <text evidence="3">Protein modification; protein ubiquitination.</text>
</comment>
<evidence type="ECO:0000256" key="4">
    <source>
        <dbReference type="ARBA" id="ARBA00012483"/>
    </source>
</evidence>
<evidence type="ECO:0000256" key="11">
    <source>
        <dbReference type="ARBA" id="ARBA00022989"/>
    </source>
</evidence>
<feature type="region of interest" description="Disordered" evidence="14">
    <location>
        <begin position="1"/>
        <end position="32"/>
    </location>
</feature>
<dbReference type="InterPro" id="IPR057211">
    <property type="entry name" value="DUF7889"/>
</dbReference>
<keyword evidence="7" id="KW-0479">Metal-binding</keyword>
<dbReference type="InterPro" id="IPR056521">
    <property type="entry name" value="MARCHF6-like_C"/>
</dbReference>
<feature type="region of interest" description="Disordered" evidence="14">
    <location>
        <begin position="444"/>
        <end position="605"/>
    </location>
</feature>
<dbReference type="OrthoDB" id="1108038at2759"/>
<evidence type="ECO:0000256" key="6">
    <source>
        <dbReference type="ARBA" id="ARBA00022692"/>
    </source>
</evidence>
<evidence type="ECO:0000256" key="5">
    <source>
        <dbReference type="ARBA" id="ARBA00022679"/>
    </source>
</evidence>
<dbReference type="GO" id="GO:0005789">
    <property type="term" value="C:endoplasmic reticulum membrane"/>
    <property type="evidence" value="ECO:0007669"/>
    <property type="project" value="TreeGrafter"/>
</dbReference>
<dbReference type="SUPFAM" id="SSF57850">
    <property type="entry name" value="RING/U-box"/>
    <property type="match status" value="1"/>
</dbReference>
<evidence type="ECO:0000256" key="3">
    <source>
        <dbReference type="ARBA" id="ARBA00004906"/>
    </source>
</evidence>
<comment type="catalytic activity">
    <reaction evidence="1">
        <text>S-ubiquitinyl-[E2 ubiquitin-conjugating enzyme]-L-cysteine + [acceptor protein]-L-lysine = [E2 ubiquitin-conjugating enzyme]-L-cysteine + N(6)-ubiquitinyl-[acceptor protein]-L-lysine.</text>
        <dbReference type="EC" id="2.3.2.27"/>
    </reaction>
</comment>
<dbReference type="Pfam" id="PF12906">
    <property type="entry name" value="RINGv"/>
    <property type="match status" value="1"/>
</dbReference>
<evidence type="ECO:0000256" key="2">
    <source>
        <dbReference type="ARBA" id="ARBA00004141"/>
    </source>
</evidence>
<dbReference type="eggNOG" id="KOG1609">
    <property type="taxonomic scope" value="Eukaryota"/>
</dbReference>
<keyword evidence="12 15" id="KW-0472">Membrane</keyword>
<keyword evidence="6 15" id="KW-0812">Transmembrane</keyword>
<feature type="transmembrane region" description="Helical" evidence="15">
    <location>
        <begin position="943"/>
        <end position="961"/>
    </location>
</feature>
<dbReference type="PANTHER" id="PTHR13145:SF0">
    <property type="entry name" value="E3 UBIQUITIN-PROTEIN LIGASE MARCHF6"/>
    <property type="match status" value="1"/>
</dbReference>
<comment type="subcellular location">
    <subcellularLocation>
        <location evidence="2">Membrane</location>
        <topology evidence="2">Multi-pass membrane protein</topology>
    </subcellularLocation>
</comment>
<feature type="transmembrane region" description="Helical" evidence="15">
    <location>
        <begin position="1529"/>
        <end position="1552"/>
    </location>
</feature>
<feature type="transmembrane region" description="Helical" evidence="15">
    <location>
        <begin position="275"/>
        <end position="299"/>
    </location>
</feature>
<dbReference type="EMBL" id="ANFO01000613">
    <property type="protein sequence ID" value="KGQ08002.1"/>
    <property type="molecule type" value="Genomic_DNA"/>
</dbReference>
<feature type="compositionally biased region" description="Polar residues" evidence="14">
    <location>
        <begin position="522"/>
        <end position="539"/>
    </location>
</feature>
<feature type="transmembrane region" description="Helical" evidence="15">
    <location>
        <begin position="1040"/>
        <end position="1058"/>
    </location>
</feature>
<evidence type="ECO:0000256" key="13">
    <source>
        <dbReference type="PROSITE-ProRule" id="PRU00175"/>
    </source>
</evidence>
<dbReference type="CDD" id="cd16702">
    <property type="entry name" value="RING_CH-C4HC3_MARCH6"/>
    <property type="match status" value="1"/>
</dbReference>
<dbReference type="InterPro" id="IPR011016">
    <property type="entry name" value="Znf_RING-CH"/>
</dbReference>
<evidence type="ECO:0000256" key="9">
    <source>
        <dbReference type="ARBA" id="ARBA00022786"/>
    </source>
</evidence>
<keyword evidence="5" id="KW-0808">Transferase</keyword>
<feature type="transmembrane region" description="Helical" evidence="15">
    <location>
        <begin position="993"/>
        <end position="1020"/>
    </location>
</feature>
<evidence type="ECO:0000259" key="16">
    <source>
        <dbReference type="PROSITE" id="PS50089"/>
    </source>
</evidence>
<proteinExistence type="predicted"/>
<protein>
    <recommendedName>
        <fullName evidence="4">RING-type E3 ubiquitin transferase</fullName>
        <ecNumber evidence="4">2.3.2.27</ecNumber>
    </recommendedName>
</protein>
<feature type="transmembrane region" description="Helical" evidence="15">
    <location>
        <begin position="120"/>
        <end position="140"/>
    </location>
</feature>
<evidence type="ECO:0000256" key="10">
    <source>
        <dbReference type="ARBA" id="ARBA00022833"/>
    </source>
</evidence>
<feature type="compositionally biased region" description="Polar residues" evidence="14">
    <location>
        <begin position="470"/>
        <end position="490"/>
    </location>
</feature>
<dbReference type="PROSITE" id="PS50089">
    <property type="entry name" value="ZF_RING_2"/>
    <property type="match status" value="1"/>
</dbReference>
<dbReference type="InterPro" id="IPR001841">
    <property type="entry name" value="Znf_RING"/>
</dbReference>
<organism evidence="18 19">
    <name type="scientific">Beauveria bassiana D1-5</name>
    <dbReference type="NCBI Taxonomy" id="1245745"/>
    <lineage>
        <taxon>Eukaryota</taxon>
        <taxon>Fungi</taxon>
        <taxon>Dikarya</taxon>
        <taxon>Ascomycota</taxon>
        <taxon>Pezizomycotina</taxon>
        <taxon>Sordariomycetes</taxon>
        <taxon>Hypocreomycetidae</taxon>
        <taxon>Hypocreales</taxon>
        <taxon>Cordycipitaceae</taxon>
        <taxon>Beauveria</taxon>
    </lineage>
</organism>
<evidence type="ECO:0000313" key="18">
    <source>
        <dbReference type="EMBL" id="KGQ08002.1"/>
    </source>
</evidence>
<feature type="domain" description="RING-CH-type" evidence="17">
    <location>
        <begin position="31"/>
        <end position="92"/>
    </location>
</feature>
<dbReference type="GO" id="GO:0061630">
    <property type="term" value="F:ubiquitin protein ligase activity"/>
    <property type="evidence" value="ECO:0007669"/>
    <property type="project" value="UniProtKB-EC"/>
</dbReference>
<dbReference type="Gene3D" id="3.30.40.10">
    <property type="entry name" value="Zinc/RING finger domain, C3HC4 (zinc finger)"/>
    <property type="match status" value="1"/>
</dbReference>
<dbReference type="Proteomes" id="UP000030106">
    <property type="component" value="Unassembled WGS sequence"/>
</dbReference>
<dbReference type="GO" id="GO:0008270">
    <property type="term" value="F:zinc ion binding"/>
    <property type="evidence" value="ECO:0007669"/>
    <property type="project" value="UniProtKB-KW"/>
</dbReference>
<feature type="compositionally biased region" description="Low complexity" evidence="14">
    <location>
        <begin position="1"/>
        <end position="13"/>
    </location>
</feature>
<dbReference type="Pfam" id="PF25417">
    <property type="entry name" value="DUF7889"/>
    <property type="match status" value="1"/>
</dbReference>
<dbReference type="Pfam" id="PF23113">
    <property type="entry name" value="MARCHF6_C"/>
    <property type="match status" value="1"/>
</dbReference>
<evidence type="ECO:0000256" key="12">
    <source>
        <dbReference type="ARBA" id="ARBA00023136"/>
    </source>
</evidence>
<feature type="transmembrane region" description="Helical" evidence="15">
    <location>
        <begin position="1322"/>
        <end position="1345"/>
    </location>
</feature>
<feature type="transmembrane region" description="Helical" evidence="15">
    <location>
        <begin position="1365"/>
        <end position="1383"/>
    </location>
</feature>
<keyword evidence="9" id="KW-0833">Ubl conjugation pathway</keyword>
<evidence type="ECO:0000256" key="7">
    <source>
        <dbReference type="ARBA" id="ARBA00022723"/>
    </source>
</evidence>
<feature type="transmembrane region" description="Helical" evidence="15">
    <location>
        <begin position="728"/>
        <end position="753"/>
    </location>
</feature>
<dbReference type="PROSITE" id="PS51292">
    <property type="entry name" value="ZF_RING_CH"/>
    <property type="match status" value="1"/>
</dbReference>
<name>A0A0A2VNT7_BEABA</name>
<evidence type="ECO:0000256" key="8">
    <source>
        <dbReference type="ARBA" id="ARBA00022771"/>
    </source>
</evidence>
<evidence type="ECO:0000256" key="15">
    <source>
        <dbReference type="SAM" id="Phobius"/>
    </source>
</evidence>